<evidence type="ECO:0000259" key="5">
    <source>
        <dbReference type="SMART" id="SM00961"/>
    </source>
</evidence>
<comment type="function">
    <text evidence="4">RuBisCO catalyzes two reactions: the carboxylation of D-ribulose 1,5-bisphosphate, the primary event in carbon dioxide fixation, as well as the oxidative fragmentation of the pentose substrate. Both reactions occur simultaneously and in competition at the same active site. Although the small subunit is not catalytic it is essential for maximal activity.</text>
</comment>
<dbReference type="SMART" id="SM00961">
    <property type="entry name" value="RuBisCO_small"/>
    <property type="match status" value="1"/>
</dbReference>
<comment type="similarity">
    <text evidence="4">Belongs to the RuBisCO small chain family.</text>
</comment>
<accession>A0A3A5H6V4</accession>
<dbReference type="HAMAP" id="MF_00859">
    <property type="entry name" value="RuBisCO_S_bact"/>
    <property type="match status" value="1"/>
</dbReference>
<dbReference type="PANTHER" id="PTHR31262:SF23">
    <property type="entry name" value="RIBULOSE BISPHOSPHATE CARBOXYLASE SMALL SUBUNIT"/>
    <property type="match status" value="1"/>
</dbReference>
<dbReference type="GO" id="GO:0016984">
    <property type="term" value="F:ribulose-bisphosphate carboxylase activity"/>
    <property type="evidence" value="ECO:0007669"/>
    <property type="project" value="UniProtKB-UniRule"/>
</dbReference>
<proteinExistence type="inferred from homology"/>
<keyword evidence="1 4" id="KW-0113">Calvin cycle</keyword>
<keyword evidence="2 4" id="KW-0120">Carbon dioxide fixation</keyword>
<dbReference type="Gene3D" id="3.30.190.10">
    <property type="entry name" value="Ribulose bisphosphate carboxylase, small subunit"/>
    <property type="match status" value="1"/>
</dbReference>
<dbReference type="PANTHER" id="PTHR31262">
    <property type="entry name" value="RIBULOSE BISPHOSPHATE CARBOXYLASE SMALL CHAIN 1, CHLOROPLASTIC"/>
    <property type="match status" value="1"/>
</dbReference>
<dbReference type="EMBL" id="QYRP01000002">
    <property type="protein sequence ID" value="RJS46406.1"/>
    <property type="molecule type" value="Genomic_DNA"/>
</dbReference>
<organism evidence="6 7">
    <name type="scientific">Nocardioides cavernaquae</name>
    <dbReference type="NCBI Taxonomy" id="2321396"/>
    <lineage>
        <taxon>Bacteria</taxon>
        <taxon>Bacillati</taxon>
        <taxon>Actinomycetota</taxon>
        <taxon>Actinomycetes</taxon>
        <taxon>Propionibacteriales</taxon>
        <taxon>Nocardioidaceae</taxon>
        <taxon>Nocardioides</taxon>
    </lineage>
</organism>
<dbReference type="AlphaFoldDB" id="A0A3A5H6V4"/>
<reference evidence="7" key="1">
    <citation type="submission" date="2018-09" db="EMBL/GenBank/DDBJ databases">
        <authorList>
            <person name="Zhu H."/>
        </authorList>
    </citation>
    <scope>NUCLEOTIDE SEQUENCE [LARGE SCALE GENOMIC DNA]</scope>
    <source>
        <strain evidence="7">K1W22B-1</strain>
    </source>
</reference>
<evidence type="ECO:0000256" key="4">
    <source>
        <dbReference type="HAMAP-Rule" id="MF_00859"/>
    </source>
</evidence>
<dbReference type="Pfam" id="PF00101">
    <property type="entry name" value="RuBisCO_small"/>
    <property type="match status" value="1"/>
</dbReference>
<gene>
    <name evidence="4" type="primary">cbbS</name>
    <name evidence="6" type="ORF">D4739_09410</name>
</gene>
<protein>
    <recommendedName>
        <fullName evidence="4">Ribulose bisphosphate carboxylase small subunit</fullName>
        <shortName evidence="4">RuBisCO small subunit</shortName>
    </recommendedName>
</protein>
<dbReference type="InterPro" id="IPR000894">
    <property type="entry name" value="RuBisCO_ssu_dom"/>
</dbReference>
<dbReference type="Proteomes" id="UP000276542">
    <property type="component" value="Unassembled WGS sequence"/>
</dbReference>
<dbReference type="RefSeq" id="WP_120060378.1">
    <property type="nucleotide sequence ID" value="NZ_QYRP01000002.1"/>
</dbReference>
<evidence type="ECO:0000256" key="1">
    <source>
        <dbReference type="ARBA" id="ARBA00022567"/>
    </source>
</evidence>
<comment type="caution">
    <text evidence="6">The sequence shown here is derived from an EMBL/GenBank/DDBJ whole genome shotgun (WGS) entry which is preliminary data.</text>
</comment>
<dbReference type="CDD" id="cd03527">
    <property type="entry name" value="RuBisCO_small"/>
    <property type="match status" value="1"/>
</dbReference>
<dbReference type="InterPro" id="IPR036385">
    <property type="entry name" value="RuBisCO_ssu_sf"/>
</dbReference>
<evidence type="ECO:0000313" key="7">
    <source>
        <dbReference type="Proteomes" id="UP000276542"/>
    </source>
</evidence>
<comment type="subunit">
    <text evidence="3 4">Heterohexadecamer of 8 large and 8 small subunits.</text>
</comment>
<sequence length="141" mass="16176">MKLRYGTFSYLPDLTDDEIAAQIKYALINGWPVSVEYTDDPHPRNIYWEMWGLPLFDLEEPDGVLAQINECRQAFPQHYVRVLAYDARLGKQTTAMSFLVQSPDNEPGFILERIEGPDRTQHYSVRSYATAKPAGARYTGE</sequence>
<evidence type="ECO:0000313" key="6">
    <source>
        <dbReference type="EMBL" id="RJS46406.1"/>
    </source>
</evidence>
<dbReference type="InterPro" id="IPR024681">
    <property type="entry name" value="RuBisCO_ssu"/>
</dbReference>
<dbReference type="GO" id="GO:0019253">
    <property type="term" value="P:reductive pentose-phosphate cycle"/>
    <property type="evidence" value="ECO:0007669"/>
    <property type="project" value="UniProtKB-UniRule"/>
</dbReference>
<evidence type="ECO:0000256" key="3">
    <source>
        <dbReference type="ARBA" id="ARBA00038826"/>
    </source>
</evidence>
<keyword evidence="7" id="KW-1185">Reference proteome</keyword>
<comment type="miscellaneous">
    <text evidence="4">The basic functional RuBisCO is composed of a large chain homodimer in a 'head-to-tail' conformation. In form I RuBisCO this homodimer is arranged in a barrel-like tetramer with the small subunits forming a tetrameric 'cap' on each end of the 'barrel'.</text>
</comment>
<name>A0A3A5H6V4_9ACTN</name>
<evidence type="ECO:0000256" key="2">
    <source>
        <dbReference type="ARBA" id="ARBA00023300"/>
    </source>
</evidence>
<feature type="domain" description="Ribulose bisphosphate carboxylase small subunit" evidence="5">
    <location>
        <begin position="4"/>
        <end position="103"/>
    </location>
</feature>
<dbReference type="SUPFAM" id="SSF55239">
    <property type="entry name" value="RuBisCO, small subunit"/>
    <property type="match status" value="1"/>
</dbReference>
<dbReference type="OrthoDB" id="25430at2"/>